<feature type="transmembrane region" description="Helical" evidence="2">
    <location>
        <begin position="196"/>
        <end position="218"/>
    </location>
</feature>
<feature type="transmembrane region" description="Helical" evidence="2">
    <location>
        <begin position="276"/>
        <end position="303"/>
    </location>
</feature>
<dbReference type="RefSeq" id="WP_091797717.1">
    <property type="nucleotide sequence ID" value="NZ_CP016353.1"/>
</dbReference>
<evidence type="ECO:0000256" key="1">
    <source>
        <dbReference type="SAM" id="MobiDB-lite"/>
    </source>
</evidence>
<organism evidence="3 4">
    <name type="scientific">Prauserella marina</name>
    <dbReference type="NCBI Taxonomy" id="530584"/>
    <lineage>
        <taxon>Bacteria</taxon>
        <taxon>Bacillati</taxon>
        <taxon>Actinomycetota</taxon>
        <taxon>Actinomycetes</taxon>
        <taxon>Pseudonocardiales</taxon>
        <taxon>Pseudonocardiaceae</taxon>
        <taxon>Prauserella</taxon>
    </lineage>
</organism>
<dbReference type="PANTHER" id="PTHR37814:SF1">
    <property type="entry name" value="MEMBRANE PROTEIN"/>
    <property type="match status" value="1"/>
</dbReference>
<dbReference type="EMBL" id="FMZE01000001">
    <property type="protein sequence ID" value="SDC26284.1"/>
    <property type="molecule type" value="Genomic_DNA"/>
</dbReference>
<keyword evidence="2" id="KW-0812">Transmembrane</keyword>
<feature type="transmembrane region" description="Helical" evidence="2">
    <location>
        <begin position="157"/>
        <end position="176"/>
    </location>
</feature>
<sequence>MSSTSSIPAGKPNLFKRVLLAGLVFQSVAIGGAYATGRETVEYAAKFGTLGWMSVLGTFALLAVFAYLVFELCRKFRVFEYRGLLRLLIGPFYWLYDFLYLLLGVTIIGVLISAAGSIMADTLGVPVWITSAGLVAIVAVVLFFGQSVVERFNSTGTILLTVGYVLFAVLVLAVKGDDLVANFRDSAPPLDPDSTAWSSISSGLIYGSLYLCIFPAAMPVMRFARARKDSFWSAVNLGWLIALPLFLTYFAVMAFYPDPAVLDAQIPWLNMLSGYGPWVVIVFGLLVGWTLLATAVGLVQGALNRVSVNLEDLGRKPLTRKGNGITAAITLVVAIVISQAGIVDLVAKGYTAGAWGMLIVFGIPLLTRGIWLIVKGTPAARAEEDAASPAAETGGEAEKTIEGTRS</sequence>
<feature type="region of interest" description="Disordered" evidence="1">
    <location>
        <begin position="384"/>
        <end position="406"/>
    </location>
</feature>
<proteinExistence type="predicted"/>
<dbReference type="AlphaFoldDB" id="A0A222VPN5"/>
<keyword evidence="4" id="KW-1185">Reference proteome</keyword>
<evidence type="ECO:0000313" key="4">
    <source>
        <dbReference type="Proteomes" id="UP000199494"/>
    </source>
</evidence>
<keyword evidence="2" id="KW-1133">Transmembrane helix</keyword>
<keyword evidence="2" id="KW-0472">Membrane</keyword>
<protein>
    <submittedName>
        <fullName evidence="3">Uncharacterized membrane protein YkvI</fullName>
    </submittedName>
</protein>
<dbReference type="STRING" id="530584.SAMN05421630_1011037"/>
<name>A0A222VPN5_9PSEU</name>
<dbReference type="PANTHER" id="PTHR37814">
    <property type="entry name" value="CONSERVED MEMBRANE PROTEIN"/>
    <property type="match status" value="1"/>
</dbReference>
<reference evidence="3 4" key="1">
    <citation type="submission" date="2016-10" db="EMBL/GenBank/DDBJ databases">
        <authorList>
            <person name="de Groot N.N."/>
        </authorList>
    </citation>
    <scope>NUCLEOTIDE SEQUENCE [LARGE SCALE GENOMIC DNA]</scope>
    <source>
        <strain evidence="3 4">CGMCC 4.5506</strain>
    </source>
</reference>
<evidence type="ECO:0000313" key="3">
    <source>
        <dbReference type="EMBL" id="SDC26284.1"/>
    </source>
</evidence>
<feature type="transmembrane region" description="Helical" evidence="2">
    <location>
        <begin position="94"/>
        <end position="119"/>
    </location>
</feature>
<dbReference type="KEGG" id="pmad:BAY61_13270"/>
<feature type="transmembrane region" description="Helical" evidence="2">
    <location>
        <begin position="354"/>
        <end position="374"/>
    </location>
</feature>
<feature type="compositionally biased region" description="Basic and acidic residues" evidence="1">
    <location>
        <begin position="396"/>
        <end position="406"/>
    </location>
</feature>
<feature type="transmembrane region" description="Helical" evidence="2">
    <location>
        <begin position="125"/>
        <end position="145"/>
    </location>
</feature>
<gene>
    <name evidence="3" type="ORF">SAMN05421630_1011037</name>
</gene>
<accession>A0A222VPN5</accession>
<dbReference type="InterPro" id="IPR038728">
    <property type="entry name" value="YkvI-like"/>
</dbReference>
<feature type="transmembrane region" description="Helical" evidence="2">
    <location>
        <begin position="324"/>
        <end position="342"/>
    </location>
</feature>
<dbReference type="Proteomes" id="UP000199494">
    <property type="component" value="Unassembled WGS sequence"/>
</dbReference>
<feature type="transmembrane region" description="Helical" evidence="2">
    <location>
        <begin position="51"/>
        <end position="73"/>
    </location>
</feature>
<dbReference type="OrthoDB" id="4424890at2"/>
<evidence type="ECO:0000256" key="2">
    <source>
        <dbReference type="SAM" id="Phobius"/>
    </source>
</evidence>
<feature type="transmembrane region" description="Helical" evidence="2">
    <location>
        <begin position="230"/>
        <end position="256"/>
    </location>
</feature>